<dbReference type="PANTHER" id="PTHR35848">
    <property type="entry name" value="OXALATE-BINDING PROTEIN"/>
    <property type="match status" value="1"/>
</dbReference>
<dbReference type="Proteomes" id="UP000295030">
    <property type="component" value="Unassembled WGS sequence"/>
</dbReference>
<keyword evidence="1 2" id="KW-0479">Metal-binding</keyword>
<feature type="binding site" evidence="2">
    <location>
        <position position="309"/>
    </location>
    <ligand>
        <name>Mn(2+)</name>
        <dbReference type="ChEBI" id="CHEBI:29035"/>
        <label>2</label>
    </ligand>
</feature>
<dbReference type="EMBL" id="SMFY01000003">
    <property type="protein sequence ID" value="TCK23677.1"/>
    <property type="molecule type" value="Genomic_DNA"/>
</dbReference>
<feature type="domain" description="Cupin type-1" evidence="5">
    <location>
        <begin position="83"/>
        <end position="224"/>
    </location>
</feature>
<keyword evidence="7" id="KW-1185">Reference proteome</keyword>
<dbReference type="InterPro" id="IPR017774">
    <property type="entry name" value="Bicupin_oxalate_deCO2ase/Oxase"/>
</dbReference>
<evidence type="ECO:0000259" key="5">
    <source>
        <dbReference type="SMART" id="SM00835"/>
    </source>
</evidence>
<organism evidence="6 7">
    <name type="scientific">Ancylobacter aquaticus</name>
    <dbReference type="NCBI Taxonomy" id="100"/>
    <lineage>
        <taxon>Bacteria</taxon>
        <taxon>Pseudomonadati</taxon>
        <taxon>Pseudomonadota</taxon>
        <taxon>Alphaproteobacteria</taxon>
        <taxon>Hyphomicrobiales</taxon>
        <taxon>Xanthobacteraceae</taxon>
        <taxon>Ancylobacter</taxon>
    </lineage>
</organism>
<protein>
    <submittedName>
        <fullName evidence="6">Oxalate decarboxylase</fullName>
    </submittedName>
</protein>
<name>A0A4R1HMF6_ANCAQ</name>
<dbReference type="SUPFAM" id="SSF51182">
    <property type="entry name" value="RmlC-like cupins"/>
    <property type="match status" value="1"/>
</dbReference>
<feature type="binding site" evidence="2">
    <location>
        <position position="126"/>
    </location>
    <ligand>
        <name>Mn(2+)</name>
        <dbReference type="ChEBI" id="CHEBI:29035"/>
        <label>1</label>
    </ligand>
</feature>
<accession>A0A4R1HMF6</accession>
<feature type="signal peptide" evidence="4">
    <location>
        <begin position="1"/>
        <end position="27"/>
    </location>
</feature>
<dbReference type="InterPro" id="IPR006311">
    <property type="entry name" value="TAT_signal"/>
</dbReference>
<feature type="binding site" evidence="2">
    <location>
        <position position="307"/>
    </location>
    <ligand>
        <name>Mn(2+)</name>
        <dbReference type="ChEBI" id="CHEBI:29035"/>
        <label>2</label>
    </ligand>
</feature>
<dbReference type="PROSITE" id="PS51318">
    <property type="entry name" value="TAT"/>
    <property type="match status" value="1"/>
</dbReference>
<feature type="chain" id="PRO_5020595340" evidence="4">
    <location>
        <begin position="28"/>
        <end position="419"/>
    </location>
</feature>
<dbReference type="RefSeq" id="WP_131836613.1">
    <property type="nucleotide sequence ID" value="NZ_SMFY01000003.1"/>
</dbReference>
<dbReference type="InterPro" id="IPR011051">
    <property type="entry name" value="RmlC_Cupin_sf"/>
</dbReference>
<dbReference type="NCBIfam" id="TIGR03404">
    <property type="entry name" value="bicupin_oxalic"/>
    <property type="match status" value="1"/>
</dbReference>
<reference evidence="6 7" key="1">
    <citation type="submission" date="2019-03" db="EMBL/GenBank/DDBJ databases">
        <title>Genomic Encyclopedia of Type Strains, Phase IV (KMG-IV): sequencing the most valuable type-strain genomes for metagenomic binning, comparative biology and taxonomic classification.</title>
        <authorList>
            <person name="Goeker M."/>
        </authorList>
    </citation>
    <scope>NUCLEOTIDE SEQUENCE [LARGE SCALE GENOMIC DNA]</scope>
    <source>
        <strain evidence="6 7">DSM 101</strain>
    </source>
</reference>
<dbReference type="GO" id="GO:0046872">
    <property type="term" value="F:metal ion binding"/>
    <property type="evidence" value="ECO:0007669"/>
    <property type="project" value="UniProtKB-KW"/>
</dbReference>
<dbReference type="AlphaFoldDB" id="A0A4R1HMF6"/>
<feature type="binding site" evidence="2">
    <location>
        <position position="353"/>
    </location>
    <ligand>
        <name>Mn(2+)</name>
        <dbReference type="ChEBI" id="CHEBI:29035"/>
        <label>2</label>
    </ligand>
</feature>
<sequence length="419" mass="45265">MENLSRRTMLALSALGGAAVAGGAAQAATFGNPDQPAEGAINATPGALSSPGPQSPALEAQIPSFQNPPATDVGNMPMMWSSFNIMPKRIQAGGWARQITATEFPAAKEVSGVNMRLGPGGIREMHWHLAGEWALMTNGRCRITVLDKDGTPYVRDVGAGDLWFFPAGYPHSLQGLGPDGAEFVLVFDDAFQSEYNTLLLTDWFAHTPPNILAQNFGVPADTFKNIPLQDLWIFQGKEPPPLAIDQAAVATGRSPAEPFTFSLTATTPVKKNEAGEVHLADSRTFKASTTIAAAIETIRPGGLRRMHWHPNADEWQYWIKGRGRMTVFNTGPRAQTIDFQAGDLGVVPKSQGHYIENTGDEDVQVLAVFRAPEYQEVDLADWLAHAPPELVAQHLNIDPAIIARFPRGQVGLQPGIPPR</sequence>
<dbReference type="OrthoDB" id="1973590at2"/>
<gene>
    <name evidence="6" type="ORF">EV667_3516</name>
</gene>
<dbReference type="Gene3D" id="2.60.120.10">
    <property type="entry name" value="Jelly Rolls"/>
    <property type="match status" value="2"/>
</dbReference>
<feature type="binding site" evidence="2">
    <location>
        <position position="314"/>
    </location>
    <ligand>
        <name>Mn(2+)</name>
        <dbReference type="ChEBI" id="CHEBI:29035"/>
        <label>2</label>
    </ligand>
</feature>
<dbReference type="CDD" id="cd20305">
    <property type="entry name" value="cupin_OxDC_C"/>
    <property type="match status" value="1"/>
</dbReference>
<dbReference type="GO" id="GO:0033609">
    <property type="term" value="P:oxalate metabolic process"/>
    <property type="evidence" value="ECO:0007669"/>
    <property type="project" value="InterPro"/>
</dbReference>
<feature type="region of interest" description="Disordered" evidence="3">
    <location>
        <begin position="30"/>
        <end position="58"/>
    </location>
</feature>
<evidence type="ECO:0000256" key="3">
    <source>
        <dbReference type="SAM" id="MobiDB-lite"/>
    </source>
</evidence>
<dbReference type="InterPro" id="IPR014710">
    <property type="entry name" value="RmlC-like_jellyroll"/>
</dbReference>
<keyword evidence="4" id="KW-0732">Signal</keyword>
<evidence type="ECO:0000313" key="6">
    <source>
        <dbReference type="EMBL" id="TCK23677.1"/>
    </source>
</evidence>
<feature type="domain" description="Cupin type-1" evidence="5">
    <location>
        <begin position="261"/>
        <end position="403"/>
    </location>
</feature>
<feature type="binding site" evidence="2">
    <location>
        <position position="132"/>
    </location>
    <ligand>
        <name>Mn(2+)</name>
        <dbReference type="ChEBI" id="CHEBI:29035"/>
        <label>1</label>
    </ligand>
</feature>
<feature type="binding site" evidence="2">
    <location>
        <position position="171"/>
    </location>
    <ligand>
        <name>Mn(2+)</name>
        <dbReference type="ChEBI" id="CHEBI:29035"/>
        <label>1</label>
    </ligand>
</feature>
<evidence type="ECO:0000256" key="4">
    <source>
        <dbReference type="SAM" id="SignalP"/>
    </source>
</evidence>
<dbReference type="InterPro" id="IPR006045">
    <property type="entry name" value="Cupin_1"/>
</dbReference>
<dbReference type="Pfam" id="PF00190">
    <property type="entry name" value="Cupin_1"/>
    <property type="match status" value="2"/>
</dbReference>
<dbReference type="InterPro" id="IPR051610">
    <property type="entry name" value="GPI/OXD"/>
</dbReference>
<dbReference type="CDD" id="cd20304">
    <property type="entry name" value="cupin_OxDC_N"/>
    <property type="match status" value="1"/>
</dbReference>
<comment type="caution">
    <text evidence="6">The sequence shown here is derived from an EMBL/GenBank/DDBJ whole genome shotgun (WGS) entry which is preliminary data.</text>
</comment>
<evidence type="ECO:0000313" key="7">
    <source>
        <dbReference type="Proteomes" id="UP000295030"/>
    </source>
</evidence>
<keyword evidence="2" id="KW-0464">Manganese</keyword>
<dbReference type="SMART" id="SM00835">
    <property type="entry name" value="Cupin_1"/>
    <property type="match status" value="2"/>
</dbReference>
<dbReference type="PANTHER" id="PTHR35848:SF9">
    <property type="entry name" value="SLL1358 PROTEIN"/>
    <property type="match status" value="1"/>
</dbReference>
<comment type="cofactor">
    <cofactor evidence="2">
        <name>Mn(2+)</name>
        <dbReference type="ChEBI" id="CHEBI:29035"/>
    </cofactor>
    <text evidence="2">Binds 2 manganese ions per subunit.</text>
</comment>
<proteinExistence type="predicted"/>
<evidence type="ECO:0000256" key="1">
    <source>
        <dbReference type="ARBA" id="ARBA00022723"/>
    </source>
</evidence>
<evidence type="ECO:0000256" key="2">
    <source>
        <dbReference type="PIRSR" id="PIRSR617774-2"/>
    </source>
</evidence>
<feature type="binding site" evidence="2">
    <location>
        <position position="128"/>
    </location>
    <ligand>
        <name>Mn(2+)</name>
        <dbReference type="ChEBI" id="CHEBI:29035"/>
        <label>1</label>
    </ligand>
</feature>